<organism evidence="2 3">
    <name type="scientific">Ensifer adhaerens</name>
    <name type="common">Sinorhizobium morelense</name>
    <dbReference type="NCBI Taxonomy" id="106592"/>
    <lineage>
        <taxon>Bacteria</taxon>
        <taxon>Pseudomonadati</taxon>
        <taxon>Pseudomonadota</taxon>
        <taxon>Alphaproteobacteria</taxon>
        <taxon>Hyphomicrobiales</taxon>
        <taxon>Rhizobiaceae</taxon>
        <taxon>Sinorhizobium/Ensifer group</taxon>
        <taxon>Ensifer</taxon>
    </lineage>
</organism>
<dbReference type="Proteomes" id="UP000037425">
    <property type="component" value="Unassembled WGS sequence"/>
</dbReference>
<proteinExistence type="predicted"/>
<dbReference type="SUPFAM" id="SSF53448">
    <property type="entry name" value="Nucleotide-diphospho-sugar transferases"/>
    <property type="match status" value="1"/>
</dbReference>
<evidence type="ECO:0000259" key="1">
    <source>
        <dbReference type="Pfam" id="PF00535"/>
    </source>
</evidence>
<name>A0A0L8BI88_ENSAD</name>
<dbReference type="CDD" id="cd00761">
    <property type="entry name" value="Glyco_tranf_GTA_type"/>
    <property type="match status" value="1"/>
</dbReference>
<evidence type="ECO:0000313" key="3">
    <source>
        <dbReference type="Proteomes" id="UP000037425"/>
    </source>
</evidence>
<gene>
    <name evidence="2" type="ORF">AC244_27715</name>
</gene>
<dbReference type="PANTHER" id="PTHR43685:SF2">
    <property type="entry name" value="GLYCOSYLTRANSFERASE 2-LIKE DOMAIN-CONTAINING PROTEIN"/>
    <property type="match status" value="1"/>
</dbReference>
<dbReference type="InterPro" id="IPR050834">
    <property type="entry name" value="Glycosyltransf_2"/>
</dbReference>
<dbReference type="RefSeq" id="WP_053252026.1">
    <property type="nucleotide sequence ID" value="NZ_LGAP01000028.1"/>
</dbReference>
<dbReference type="AlphaFoldDB" id="A0A0L8BI88"/>
<evidence type="ECO:0000313" key="2">
    <source>
        <dbReference type="EMBL" id="KOF14259.1"/>
    </source>
</evidence>
<dbReference type="InterPro" id="IPR001173">
    <property type="entry name" value="Glyco_trans_2-like"/>
</dbReference>
<comment type="caution">
    <text evidence="2">The sequence shown here is derived from an EMBL/GenBank/DDBJ whole genome shotgun (WGS) entry which is preliminary data.</text>
</comment>
<protein>
    <submittedName>
        <fullName evidence="2">Glycosyl transferase</fullName>
    </submittedName>
</protein>
<dbReference type="Pfam" id="PF00535">
    <property type="entry name" value="Glycos_transf_2"/>
    <property type="match status" value="1"/>
</dbReference>
<accession>A0A0L8BI88</accession>
<dbReference type="InterPro" id="IPR029044">
    <property type="entry name" value="Nucleotide-diphossugar_trans"/>
</dbReference>
<keyword evidence="2" id="KW-0808">Transferase</keyword>
<dbReference type="PATRIC" id="fig|106592.7.peg.4343"/>
<dbReference type="GO" id="GO:0016740">
    <property type="term" value="F:transferase activity"/>
    <property type="evidence" value="ECO:0007669"/>
    <property type="project" value="UniProtKB-KW"/>
</dbReference>
<dbReference type="Gene3D" id="3.90.550.10">
    <property type="entry name" value="Spore Coat Polysaccharide Biosynthesis Protein SpsA, Chain A"/>
    <property type="match status" value="1"/>
</dbReference>
<dbReference type="OrthoDB" id="5291101at2"/>
<dbReference type="PANTHER" id="PTHR43685">
    <property type="entry name" value="GLYCOSYLTRANSFERASE"/>
    <property type="match status" value="1"/>
</dbReference>
<sequence length="338" mass="37299">MTKTNPDVSFVIAAFNAADTIARAIDSALAQEDVEVEVIVVDDASPDETAALVEALADPRIRLIRLPANRGPGGARNAGLDAARGDWVAILDADDTVRPGRLARMIARARRESADIAVDNLEVLNLDGRRERMFAEATLEKTPTLTLAAFIESNVLFRSTYNFGYMKPIFERRFLEQVRLRFKEDIRIGEDYILLASALAEGGRCVVDPSAGYRYHIREGSISRVLELRHVDAMIAADADFLSTHAIDASAMAMQRKRSRSLFEARAFLQLVEHLKSRSLASAVRTALSSPRALRHLRMPIAVRLRRLIAPLSRLKPATMTVAAERSTSGKSPHTKKG</sequence>
<dbReference type="EMBL" id="LGAP01000028">
    <property type="protein sequence ID" value="KOF14259.1"/>
    <property type="molecule type" value="Genomic_DNA"/>
</dbReference>
<feature type="domain" description="Glycosyltransferase 2-like" evidence="1">
    <location>
        <begin position="9"/>
        <end position="173"/>
    </location>
</feature>
<reference evidence="3" key="1">
    <citation type="submission" date="2015-07" db="EMBL/GenBank/DDBJ databases">
        <title>Whole genome sequence of an Ensifer adhaerens strain isolated from a cave pool in the Wind Cave National Park.</title>
        <authorList>
            <person name="Eng W.W.H."/>
            <person name="Gan H.M."/>
            <person name="Barton H.A."/>
            <person name="Savka M.A."/>
        </authorList>
    </citation>
    <scope>NUCLEOTIDE SEQUENCE [LARGE SCALE GENOMIC DNA]</scope>
    <source>
        <strain evidence="3">SD006</strain>
    </source>
</reference>